<proteinExistence type="predicted"/>
<evidence type="ECO:0000313" key="2">
    <source>
        <dbReference type="EMBL" id="OGE36416.1"/>
    </source>
</evidence>
<feature type="transmembrane region" description="Helical" evidence="1">
    <location>
        <begin position="37"/>
        <end position="57"/>
    </location>
</feature>
<name>A0A1F5K626_9BACT</name>
<comment type="caution">
    <text evidence="2">The sequence shown here is derived from an EMBL/GenBank/DDBJ whole genome shotgun (WGS) entry which is preliminary data.</text>
</comment>
<sequence>MTQRRNKMSLDDPSKDYLSKYIVDLNKRDLNKFFKPAVSISALAIILFLTVATFSPLREGFFSQLYPKQKSQAEVKQTSLSFIAPSLDPKLKEDSKISVIITPADLNIKEVKVKIIFPKDKIRIFGLNHEGSFISKWTKSEFDNTDGTISLEGETSPTLVSSSKLLAAIVFTPIKAGETIFIFDDSSQVLNNNGENILTTKESKTLNIN</sequence>
<gene>
    <name evidence="2" type="ORF">A3E66_04480</name>
</gene>
<dbReference type="Proteomes" id="UP000179051">
    <property type="component" value="Unassembled WGS sequence"/>
</dbReference>
<dbReference type="EMBL" id="MFDF01000003">
    <property type="protein sequence ID" value="OGE36416.1"/>
    <property type="molecule type" value="Genomic_DNA"/>
</dbReference>
<protein>
    <recommendedName>
        <fullName evidence="4">Cohesin domain-containing protein</fullName>
    </recommendedName>
</protein>
<evidence type="ECO:0008006" key="4">
    <source>
        <dbReference type="Google" id="ProtNLM"/>
    </source>
</evidence>
<keyword evidence="1" id="KW-0472">Membrane</keyword>
<reference evidence="2 3" key="1">
    <citation type="journal article" date="2016" name="Nat. Commun.">
        <title>Thousands of microbial genomes shed light on interconnected biogeochemical processes in an aquifer system.</title>
        <authorList>
            <person name="Anantharaman K."/>
            <person name="Brown C.T."/>
            <person name="Hug L.A."/>
            <person name="Sharon I."/>
            <person name="Castelle C.J."/>
            <person name="Probst A.J."/>
            <person name="Thomas B.C."/>
            <person name="Singh A."/>
            <person name="Wilkins M.J."/>
            <person name="Karaoz U."/>
            <person name="Brodie E.L."/>
            <person name="Williams K.H."/>
            <person name="Hubbard S.S."/>
            <person name="Banfield J.F."/>
        </authorList>
    </citation>
    <scope>NUCLEOTIDE SEQUENCE [LARGE SCALE GENOMIC DNA]</scope>
</reference>
<evidence type="ECO:0000256" key="1">
    <source>
        <dbReference type="SAM" id="Phobius"/>
    </source>
</evidence>
<accession>A0A1F5K626</accession>
<evidence type="ECO:0000313" key="3">
    <source>
        <dbReference type="Proteomes" id="UP000179051"/>
    </source>
</evidence>
<keyword evidence="1" id="KW-1133">Transmembrane helix</keyword>
<keyword evidence="1" id="KW-0812">Transmembrane</keyword>
<organism evidence="2 3">
    <name type="scientific">Candidatus Daviesbacteria bacterium RIFCSPHIGHO2_12_FULL_37_16</name>
    <dbReference type="NCBI Taxonomy" id="1797778"/>
    <lineage>
        <taxon>Bacteria</taxon>
        <taxon>Candidatus Daviesiibacteriota</taxon>
    </lineage>
</organism>
<dbReference type="AlphaFoldDB" id="A0A1F5K626"/>